<evidence type="ECO:0000259" key="1">
    <source>
        <dbReference type="SMART" id="SM00871"/>
    </source>
</evidence>
<keyword evidence="3" id="KW-1185">Reference proteome</keyword>
<proteinExistence type="predicted"/>
<evidence type="ECO:0000313" key="2">
    <source>
        <dbReference type="EMBL" id="WCO00302.1"/>
    </source>
</evidence>
<feature type="domain" description="AraC effector-binding" evidence="1">
    <location>
        <begin position="3"/>
        <end position="155"/>
    </location>
</feature>
<name>A0ABY7RU65_9FLAO</name>
<evidence type="ECO:0000313" key="3">
    <source>
        <dbReference type="Proteomes" id="UP001202717"/>
    </source>
</evidence>
<dbReference type="InterPro" id="IPR050908">
    <property type="entry name" value="SmbC-like"/>
</dbReference>
<dbReference type="EMBL" id="CP116221">
    <property type="protein sequence ID" value="WCO00302.1"/>
    <property type="molecule type" value="Genomic_DNA"/>
</dbReference>
<dbReference type="InterPro" id="IPR010499">
    <property type="entry name" value="AraC_E-bd"/>
</dbReference>
<reference evidence="2 3" key="1">
    <citation type="submission" date="2023-01" db="EMBL/GenBank/DDBJ databases">
        <title>Psychroserpens ponticola sp. nov., isolated from seawater.</title>
        <authorList>
            <person name="Kristyanto S."/>
            <person name="Jung J."/>
            <person name="Kim J.M."/>
            <person name="Jeon C.O."/>
        </authorList>
    </citation>
    <scope>NUCLEOTIDE SEQUENCE [LARGE SCALE GENOMIC DNA]</scope>
    <source>
        <strain evidence="2 3">MSW6</strain>
    </source>
</reference>
<protein>
    <submittedName>
        <fullName evidence="2">GyrI-like domain-containing protein</fullName>
    </submittedName>
</protein>
<dbReference type="PANTHER" id="PTHR40055:SF1">
    <property type="entry name" value="TRANSCRIPTIONAL REGULATOR YGIV-RELATED"/>
    <property type="match status" value="1"/>
</dbReference>
<dbReference type="SUPFAM" id="SSF55136">
    <property type="entry name" value="Probable bacterial effector-binding domain"/>
    <property type="match status" value="1"/>
</dbReference>
<dbReference type="SMART" id="SM00871">
    <property type="entry name" value="AraC_E_bind"/>
    <property type="match status" value="1"/>
</dbReference>
<sequence>MIFKKTNESISTDFLFQSKGTFGDKTTKTNWENLFANVQRLQVLNPKSKFYGINWDDPEITQKGKIRYDACISIQNNTEIKTEFSTKTIFGGKYLCFLYKGNYQNLGLVYNHIFRGWIIKMDYELRDEPIFEQYINNKEITPTEDLLTEIFIPIK</sequence>
<accession>A0ABY7RU65</accession>
<dbReference type="Proteomes" id="UP001202717">
    <property type="component" value="Chromosome"/>
</dbReference>
<gene>
    <name evidence="2" type="ORF">MUN68_009485</name>
</gene>
<dbReference type="PANTHER" id="PTHR40055">
    <property type="entry name" value="TRANSCRIPTIONAL REGULATOR YGIV-RELATED"/>
    <property type="match status" value="1"/>
</dbReference>
<dbReference type="Pfam" id="PF06445">
    <property type="entry name" value="GyrI-like"/>
    <property type="match status" value="1"/>
</dbReference>
<dbReference type="InterPro" id="IPR011256">
    <property type="entry name" value="Reg_factor_effector_dom_sf"/>
</dbReference>
<dbReference type="Gene3D" id="3.20.80.10">
    <property type="entry name" value="Regulatory factor, effector binding domain"/>
    <property type="match status" value="1"/>
</dbReference>
<dbReference type="RefSeq" id="WP_249997061.1">
    <property type="nucleotide sequence ID" value="NZ_CP116221.1"/>
</dbReference>
<dbReference type="InterPro" id="IPR029442">
    <property type="entry name" value="GyrI-like"/>
</dbReference>
<organism evidence="2 3">
    <name type="scientific">Psychroserpens ponticola</name>
    <dbReference type="NCBI Taxonomy" id="2932268"/>
    <lineage>
        <taxon>Bacteria</taxon>
        <taxon>Pseudomonadati</taxon>
        <taxon>Bacteroidota</taxon>
        <taxon>Flavobacteriia</taxon>
        <taxon>Flavobacteriales</taxon>
        <taxon>Flavobacteriaceae</taxon>
        <taxon>Psychroserpens</taxon>
    </lineage>
</organism>